<dbReference type="Proteomes" id="UP000276133">
    <property type="component" value="Unassembled WGS sequence"/>
</dbReference>
<accession>A0A3M7SSU4</accession>
<evidence type="ECO:0000256" key="2">
    <source>
        <dbReference type="SAM" id="MobiDB-lite"/>
    </source>
</evidence>
<name>A0A3M7SSU4_BRAPC</name>
<sequence length="312" mass="36206">MSSHIYFNLLQFYQFMTFFRLLGCYHFSPQKPNTKFNQIFLKHKDTQIVLIILIADYVEATNHHVLSNLIPFALAFPFVLVKQKIPSKRLDLDVENLQKNRNLILTFNKVQWITGSKTNDDKSDKQLANTTNNLLMTAVKDGNSPANANQRPDDANQLANDGHEGDLDANDADSFDYKQRKRELIIQKQMERRQQQEMRRMQLEEERAQKAEELRQKEEELAVKKMIEKSRKETIFQAYIDKKKQSEVESMSGCFGPPNSLINAKKFHSTNRLKPSAKSNTQNLFDQFDQASIYSERSATGHYSSNTMVKSK</sequence>
<reference evidence="3 4" key="1">
    <citation type="journal article" date="2018" name="Sci. Rep.">
        <title>Genomic signatures of local adaptation to the degree of environmental predictability in rotifers.</title>
        <authorList>
            <person name="Franch-Gras L."/>
            <person name="Hahn C."/>
            <person name="Garcia-Roger E.M."/>
            <person name="Carmona M.J."/>
            <person name="Serra M."/>
            <person name="Gomez A."/>
        </authorList>
    </citation>
    <scope>NUCLEOTIDE SEQUENCE [LARGE SCALE GENOMIC DNA]</scope>
    <source>
        <strain evidence="3">HYR1</strain>
    </source>
</reference>
<keyword evidence="4" id="KW-1185">Reference proteome</keyword>
<evidence type="ECO:0000256" key="1">
    <source>
        <dbReference type="SAM" id="Coils"/>
    </source>
</evidence>
<dbReference type="InterPro" id="IPR032940">
    <property type="entry name" value="CAMSAP"/>
</dbReference>
<comment type="caution">
    <text evidence="3">The sequence shown here is derived from an EMBL/GenBank/DDBJ whole genome shotgun (WGS) entry which is preliminary data.</text>
</comment>
<dbReference type="GO" id="GO:0031122">
    <property type="term" value="P:cytoplasmic microtubule organization"/>
    <property type="evidence" value="ECO:0007669"/>
    <property type="project" value="TreeGrafter"/>
</dbReference>
<dbReference type="GO" id="GO:0005516">
    <property type="term" value="F:calmodulin binding"/>
    <property type="evidence" value="ECO:0007669"/>
    <property type="project" value="InterPro"/>
</dbReference>
<feature type="coiled-coil region" evidence="1">
    <location>
        <begin position="186"/>
        <end position="223"/>
    </location>
</feature>
<evidence type="ECO:0000313" key="4">
    <source>
        <dbReference type="Proteomes" id="UP000276133"/>
    </source>
</evidence>
<gene>
    <name evidence="3" type="ORF">BpHYR1_045306</name>
</gene>
<organism evidence="3 4">
    <name type="scientific">Brachionus plicatilis</name>
    <name type="common">Marine rotifer</name>
    <name type="synonym">Brachionus muelleri</name>
    <dbReference type="NCBI Taxonomy" id="10195"/>
    <lineage>
        <taxon>Eukaryota</taxon>
        <taxon>Metazoa</taxon>
        <taxon>Spiralia</taxon>
        <taxon>Gnathifera</taxon>
        <taxon>Rotifera</taxon>
        <taxon>Eurotatoria</taxon>
        <taxon>Monogononta</taxon>
        <taxon>Pseudotrocha</taxon>
        <taxon>Ploima</taxon>
        <taxon>Brachionidae</taxon>
        <taxon>Brachionus</taxon>
    </lineage>
</organism>
<dbReference type="GO" id="GO:0036449">
    <property type="term" value="C:microtubule minus-end"/>
    <property type="evidence" value="ECO:0007669"/>
    <property type="project" value="TreeGrafter"/>
</dbReference>
<feature type="region of interest" description="Disordered" evidence="2">
    <location>
        <begin position="140"/>
        <end position="172"/>
    </location>
</feature>
<dbReference type="GO" id="GO:0051011">
    <property type="term" value="F:microtubule minus-end binding"/>
    <property type="evidence" value="ECO:0007669"/>
    <property type="project" value="TreeGrafter"/>
</dbReference>
<protein>
    <submittedName>
        <fullName evidence="3">Calmodulin-regulated spectrin-associated 1</fullName>
    </submittedName>
</protein>
<dbReference type="AlphaFoldDB" id="A0A3M7SSU4"/>
<dbReference type="STRING" id="10195.A0A3M7SSU4"/>
<dbReference type="PANTHER" id="PTHR21595">
    <property type="entry name" value="PATRONIN"/>
    <property type="match status" value="1"/>
</dbReference>
<dbReference type="EMBL" id="REGN01000836">
    <property type="protein sequence ID" value="RNA38690.1"/>
    <property type="molecule type" value="Genomic_DNA"/>
</dbReference>
<proteinExistence type="predicted"/>
<dbReference type="GO" id="GO:0007026">
    <property type="term" value="P:negative regulation of microtubule depolymerization"/>
    <property type="evidence" value="ECO:0007669"/>
    <property type="project" value="TreeGrafter"/>
</dbReference>
<evidence type="ECO:0000313" key="3">
    <source>
        <dbReference type="EMBL" id="RNA38690.1"/>
    </source>
</evidence>
<dbReference type="PANTHER" id="PTHR21595:SF0">
    <property type="entry name" value="PATRONIN"/>
    <property type="match status" value="1"/>
</dbReference>
<keyword evidence="1" id="KW-0175">Coiled coil</keyword>